<feature type="transmembrane region" description="Helical" evidence="7">
    <location>
        <begin position="70"/>
        <end position="90"/>
    </location>
</feature>
<dbReference type="PANTHER" id="PTHR43791:SF39">
    <property type="entry name" value="TRANSPORTER LIZ1_SEO1, PUTATIVE (AFU_ORTHOLOGUE AFUA_3G00980)-RELATED"/>
    <property type="match status" value="1"/>
</dbReference>
<protein>
    <recommendedName>
        <fullName evidence="8">Major facilitator superfamily (MFS) profile domain-containing protein</fullName>
    </recommendedName>
</protein>
<feature type="transmembrane region" description="Helical" evidence="7">
    <location>
        <begin position="351"/>
        <end position="369"/>
    </location>
</feature>
<feature type="domain" description="Major facilitator superfamily (MFS) profile" evidence="8">
    <location>
        <begin position="31"/>
        <end position="470"/>
    </location>
</feature>
<evidence type="ECO:0000259" key="8">
    <source>
        <dbReference type="PROSITE" id="PS50850"/>
    </source>
</evidence>
<keyword evidence="2" id="KW-0813">Transport</keyword>
<dbReference type="SUPFAM" id="SSF103473">
    <property type="entry name" value="MFS general substrate transporter"/>
    <property type="match status" value="2"/>
</dbReference>
<evidence type="ECO:0000256" key="1">
    <source>
        <dbReference type="ARBA" id="ARBA00004141"/>
    </source>
</evidence>
<dbReference type="PANTHER" id="PTHR43791">
    <property type="entry name" value="PERMEASE-RELATED"/>
    <property type="match status" value="1"/>
</dbReference>
<evidence type="ECO:0000256" key="5">
    <source>
        <dbReference type="ARBA" id="ARBA00023136"/>
    </source>
</evidence>
<dbReference type="EMBL" id="JAEPRA010000002">
    <property type="protein sequence ID" value="KAG2188415.1"/>
    <property type="molecule type" value="Genomic_DNA"/>
</dbReference>
<evidence type="ECO:0000256" key="4">
    <source>
        <dbReference type="ARBA" id="ARBA00022989"/>
    </source>
</evidence>
<feature type="transmembrane region" description="Helical" evidence="7">
    <location>
        <begin position="123"/>
        <end position="149"/>
    </location>
</feature>
<organism evidence="9 10">
    <name type="scientific">Umbelopsis vinacea</name>
    <dbReference type="NCBI Taxonomy" id="44442"/>
    <lineage>
        <taxon>Eukaryota</taxon>
        <taxon>Fungi</taxon>
        <taxon>Fungi incertae sedis</taxon>
        <taxon>Mucoromycota</taxon>
        <taxon>Mucoromycotina</taxon>
        <taxon>Umbelopsidomycetes</taxon>
        <taxon>Umbelopsidales</taxon>
        <taxon>Umbelopsidaceae</taxon>
        <taxon>Umbelopsis</taxon>
    </lineage>
</organism>
<dbReference type="Gene3D" id="1.20.1250.20">
    <property type="entry name" value="MFS general substrate transporter like domains"/>
    <property type="match status" value="2"/>
</dbReference>
<dbReference type="InterPro" id="IPR020846">
    <property type="entry name" value="MFS_dom"/>
</dbReference>
<name>A0A8H7QAR7_9FUNG</name>
<dbReference type="Pfam" id="PF07690">
    <property type="entry name" value="MFS_1"/>
    <property type="match status" value="2"/>
</dbReference>
<keyword evidence="10" id="KW-1185">Reference proteome</keyword>
<keyword evidence="5 7" id="KW-0472">Membrane</keyword>
<dbReference type="GO" id="GO:0016020">
    <property type="term" value="C:membrane"/>
    <property type="evidence" value="ECO:0007669"/>
    <property type="project" value="UniProtKB-SubCell"/>
</dbReference>
<accession>A0A8H7QAR7</accession>
<feature type="transmembrane region" description="Helical" evidence="7">
    <location>
        <begin position="375"/>
        <end position="397"/>
    </location>
</feature>
<dbReference type="OrthoDB" id="3639251at2759"/>
<evidence type="ECO:0000256" key="2">
    <source>
        <dbReference type="ARBA" id="ARBA00022448"/>
    </source>
</evidence>
<feature type="transmembrane region" description="Helical" evidence="7">
    <location>
        <begin position="321"/>
        <end position="339"/>
    </location>
</feature>
<dbReference type="InterPro" id="IPR036259">
    <property type="entry name" value="MFS_trans_sf"/>
</dbReference>
<keyword evidence="4 7" id="KW-1133">Transmembrane helix</keyword>
<dbReference type="GO" id="GO:0022857">
    <property type="term" value="F:transmembrane transporter activity"/>
    <property type="evidence" value="ECO:0007669"/>
    <property type="project" value="InterPro"/>
</dbReference>
<feature type="transmembrane region" description="Helical" evidence="7">
    <location>
        <begin position="409"/>
        <end position="433"/>
    </location>
</feature>
<evidence type="ECO:0000256" key="3">
    <source>
        <dbReference type="ARBA" id="ARBA00022692"/>
    </source>
</evidence>
<feature type="transmembrane region" description="Helical" evidence="7">
    <location>
        <begin position="31"/>
        <end position="50"/>
    </location>
</feature>
<dbReference type="Proteomes" id="UP000612746">
    <property type="component" value="Unassembled WGS sequence"/>
</dbReference>
<evidence type="ECO:0000313" key="10">
    <source>
        <dbReference type="Proteomes" id="UP000612746"/>
    </source>
</evidence>
<proteinExistence type="predicted"/>
<dbReference type="PROSITE" id="PS50850">
    <property type="entry name" value="MFS"/>
    <property type="match status" value="1"/>
</dbReference>
<comment type="subcellular location">
    <subcellularLocation>
        <location evidence="1">Membrane</location>
        <topology evidence="1">Multi-pass membrane protein</topology>
    </subcellularLocation>
</comment>
<comment type="caution">
    <text evidence="9">The sequence shown here is derived from an EMBL/GenBank/DDBJ whole genome shotgun (WGS) entry which is preliminary data.</text>
</comment>
<feature type="transmembrane region" description="Helical" evidence="7">
    <location>
        <begin position="97"/>
        <end position="117"/>
    </location>
</feature>
<sequence length="530" mass="59262">MASEYELLNEELSDSSREAERALVRRLDRRLLAFAMVGNVIKVLDNSNLANAYISGLEEDIHATGLDYNWMGIAFTCGYLIMQTPSNMILSHTRPSVYLPCLEIAWCMLTFAMAAVQSVNGVYVIRFFLGLFEAGFWPGVDYLPAWVLVHKRGAWYQKCAVCHVWNIRHIDKVLFPSSLIGVKSKSNNMLNSGLLQAALLETMDGTLGISGWRWTFIIDGSFTAVLAVFGLKYLPDYPGNGTPWLSEEEHKLAIRRLAREGKSSSRKGSFFTKETLRGLFCTWPLYMFMIAWVSLHISMGATAVLGIVARKSGYDAVSSNLFTTPSTFLNMITVVLNGFLSDRLRTRQWCIVYPAILGVIGYCMLSAFVQPFGILWIGFLLIHAGLGSTNSIVMTWLNEIVIESNDIRALTIALMNTASQLSQMATSLVLWPVTDAPQYHLGFTTCIFFVLLFIFSILCIGQFQKIEERNKSRIMRSPVQESEDIGMEDVTKGLLSGEEGGDFSDLDQPSHEPPHPSQRARVHTATLPEH</sequence>
<feature type="region of interest" description="Disordered" evidence="6">
    <location>
        <begin position="474"/>
        <end position="530"/>
    </location>
</feature>
<reference evidence="9" key="1">
    <citation type="submission" date="2020-12" db="EMBL/GenBank/DDBJ databases">
        <title>Metabolic potential, ecology and presence of endohyphal bacteria is reflected in genomic diversity of Mucoromycotina.</title>
        <authorList>
            <person name="Muszewska A."/>
            <person name="Okrasinska A."/>
            <person name="Steczkiewicz K."/>
            <person name="Drgas O."/>
            <person name="Orlowska M."/>
            <person name="Perlinska-Lenart U."/>
            <person name="Aleksandrzak-Piekarczyk T."/>
            <person name="Szatraj K."/>
            <person name="Zielenkiewicz U."/>
            <person name="Pilsyk S."/>
            <person name="Malc E."/>
            <person name="Mieczkowski P."/>
            <person name="Kruszewska J.S."/>
            <person name="Biernat P."/>
            <person name="Pawlowska J."/>
        </authorList>
    </citation>
    <scope>NUCLEOTIDE SEQUENCE</scope>
    <source>
        <strain evidence="9">WA0000051536</strain>
    </source>
</reference>
<dbReference type="AlphaFoldDB" id="A0A8H7QAR7"/>
<feature type="transmembrane region" description="Helical" evidence="7">
    <location>
        <begin position="285"/>
        <end position="309"/>
    </location>
</feature>
<evidence type="ECO:0000256" key="6">
    <source>
        <dbReference type="SAM" id="MobiDB-lite"/>
    </source>
</evidence>
<dbReference type="InterPro" id="IPR011701">
    <property type="entry name" value="MFS"/>
</dbReference>
<gene>
    <name evidence="9" type="ORF">INT44_001168</name>
</gene>
<keyword evidence="3 7" id="KW-0812">Transmembrane</keyword>
<evidence type="ECO:0000256" key="7">
    <source>
        <dbReference type="SAM" id="Phobius"/>
    </source>
</evidence>
<feature type="transmembrane region" description="Helical" evidence="7">
    <location>
        <begin position="439"/>
        <end position="463"/>
    </location>
</feature>
<evidence type="ECO:0000313" key="9">
    <source>
        <dbReference type="EMBL" id="KAG2188415.1"/>
    </source>
</evidence>